<evidence type="ECO:0000256" key="1">
    <source>
        <dbReference type="ARBA" id="ARBA00006738"/>
    </source>
</evidence>
<evidence type="ECO:0000313" key="3">
    <source>
        <dbReference type="EMBL" id="GGG80943.1"/>
    </source>
</evidence>
<dbReference type="HAMAP" id="MF_00048">
    <property type="entry name" value="UPF0102"/>
    <property type="match status" value="1"/>
</dbReference>
<dbReference type="Proteomes" id="UP000600247">
    <property type="component" value="Unassembled WGS sequence"/>
</dbReference>
<evidence type="ECO:0000256" key="2">
    <source>
        <dbReference type="HAMAP-Rule" id="MF_00048"/>
    </source>
</evidence>
<protein>
    <recommendedName>
        <fullName evidence="2">UPF0102 protein GCM10010918_42680</fullName>
    </recommendedName>
</protein>
<dbReference type="Pfam" id="PF02021">
    <property type="entry name" value="UPF0102"/>
    <property type="match status" value="1"/>
</dbReference>
<sequence>MSNGTDKNAAGQKADGRKLTGEIGEAAAFRYLSETGFAVIERNWRCRIGELDLIASRDGLLIIVEVRTRRAGGRFGTAAESVDRRKQQKLAVLAQFYMRQHIITDQSVRFDVIAVTLGRDNAVLELKHIEAAF</sequence>
<comment type="caution">
    <text evidence="3">The sequence shown here is derived from an EMBL/GenBank/DDBJ whole genome shotgun (WGS) entry which is preliminary data.</text>
</comment>
<dbReference type="GO" id="GO:0003676">
    <property type="term" value="F:nucleic acid binding"/>
    <property type="evidence" value="ECO:0007669"/>
    <property type="project" value="InterPro"/>
</dbReference>
<name>A0A917M6R2_9BACL</name>
<gene>
    <name evidence="3" type="ORF">GCM10010918_42680</name>
</gene>
<dbReference type="NCBIfam" id="NF009150">
    <property type="entry name" value="PRK12497.1-3"/>
    <property type="match status" value="1"/>
</dbReference>
<dbReference type="CDD" id="cd20736">
    <property type="entry name" value="PoNe_Nuclease"/>
    <property type="match status" value="1"/>
</dbReference>
<evidence type="ECO:0000313" key="4">
    <source>
        <dbReference type="Proteomes" id="UP000600247"/>
    </source>
</evidence>
<organism evidence="3 4">
    <name type="scientific">Paenibacillus radicis</name>
    <name type="common">ex Gao et al. 2016</name>
    <dbReference type="NCBI Taxonomy" id="1737354"/>
    <lineage>
        <taxon>Bacteria</taxon>
        <taxon>Bacillati</taxon>
        <taxon>Bacillota</taxon>
        <taxon>Bacilli</taxon>
        <taxon>Bacillales</taxon>
        <taxon>Paenibacillaceae</taxon>
        <taxon>Paenibacillus</taxon>
    </lineage>
</organism>
<dbReference type="Gene3D" id="3.40.1350.10">
    <property type="match status" value="1"/>
</dbReference>
<dbReference type="RefSeq" id="WP_188891225.1">
    <property type="nucleotide sequence ID" value="NZ_BMHY01000009.1"/>
</dbReference>
<proteinExistence type="inferred from homology"/>
<dbReference type="InterPro" id="IPR011856">
    <property type="entry name" value="tRNA_endonuc-like_dom_sf"/>
</dbReference>
<dbReference type="NCBIfam" id="TIGR00252">
    <property type="entry name" value="YraN family protein"/>
    <property type="match status" value="1"/>
</dbReference>
<comment type="similarity">
    <text evidence="1 2">Belongs to the UPF0102 family.</text>
</comment>
<accession>A0A917M6R2</accession>
<dbReference type="PANTHER" id="PTHR34039:SF1">
    <property type="entry name" value="UPF0102 PROTEIN YRAN"/>
    <property type="match status" value="1"/>
</dbReference>
<dbReference type="AlphaFoldDB" id="A0A917M6R2"/>
<dbReference type="EMBL" id="BMHY01000009">
    <property type="protein sequence ID" value="GGG80943.1"/>
    <property type="molecule type" value="Genomic_DNA"/>
</dbReference>
<keyword evidence="4" id="KW-1185">Reference proteome</keyword>
<dbReference type="PANTHER" id="PTHR34039">
    <property type="entry name" value="UPF0102 PROTEIN YRAN"/>
    <property type="match status" value="1"/>
</dbReference>
<dbReference type="SUPFAM" id="SSF52980">
    <property type="entry name" value="Restriction endonuclease-like"/>
    <property type="match status" value="1"/>
</dbReference>
<dbReference type="NCBIfam" id="NF009154">
    <property type="entry name" value="PRK12497.3-3"/>
    <property type="match status" value="1"/>
</dbReference>
<reference evidence="3 4" key="1">
    <citation type="journal article" date="2014" name="Int. J. Syst. Evol. Microbiol.">
        <title>Complete genome sequence of Corynebacterium casei LMG S-19264T (=DSM 44701T), isolated from a smear-ripened cheese.</title>
        <authorList>
            <consortium name="US DOE Joint Genome Institute (JGI-PGF)"/>
            <person name="Walter F."/>
            <person name="Albersmeier A."/>
            <person name="Kalinowski J."/>
            <person name="Ruckert C."/>
        </authorList>
    </citation>
    <scope>NUCLEOTIDE SEQUENCE [LARGE SCALE GENOMIC DNA]</scope>
    <source>
        <strain evidence="3 4">CGMCC 1.15286</strain>
    </source>
</reference>
<dbReference type="InterPro" id="IPR011335">
    <property type="entry name" value="Restrct_endonuc-II-like"/>
</dbReference>
<dbReference type="InterPro" id="IPR003509">
    <property type="entry name" value="UPF0102_YraN-like"/>
</dbReference>